<dbReference type="InParanoid" id="A0A2G5C0K6"/>
<dbReference type="OrthoDB" id="687122at2759"/>
<feature type="domain" description="F-box" evidence="1">
    <location>
        <begin position="22"/>
        <end position="48"/>
    </location>
</feature>
<dbReference type="InterPro" id="IPR050796">
    <property type="entry name" value="SCF_F-box_component"/>
</dbReference>
<dbReference type="Pfam" id="PF00646">
    <property type="entry name" value="F-box"/>
    <property type="match status" value="1"/>
</dbReference>
<evidence type="ECO:0000313" key="3">
    <source>
        <dbReference type="Proteomes" id="UP000230069"/>
    </source>
</evidence>
<dbReference type="SUPFAM" id="SSF81383">
    <property type="entry name" value="F-box domain"/>
    <property type="match status" value="1"/>
</dbReference>
<keyword evidence="3" id="KW-1185">Reference proteome</keyword>
<name>A0A2G5C0K6_AQUCA</name>
<dbReference type="Proteomes" id="UP000230069">
    <property type="component" value="Unassembled WGS sequence"/>
</dbReference>
<dbReference type="EMBL" id="KZ305249">
    <property type="protein sequence ID" value="PIA24775.1"/>
    <property type="molecule type" value="Genomic_DNA"/>
</dbReference>
<dbReference type="PANTHER" id="PTHR31672">
    <property type="entry name" value="BNACNNG10540D PROTEIN"/>
    <property type="match status" value="1"/>
</dbReference>
<dbReference type="InterPro" id="IPR036047">
    <property type="entry name" value="F-box-like_dom_sf"/>
</dbReference>
<reference evidence="2 3" key="1">
    <citation type="submission" date="2017-09" db="EMBL/GenBank/DDBJ databases">
        <title>WGS assembly of Aquilegia coerulea Goldsmith.</title>
        <authorList>
            <person name="Hodges S."/>
            <person name="Kramer E."/>
            <person name="Nordborg M."/>
            <person name="Tomkins J."/>
            <person name="Borevitz J."/>
            <person name="Derieg N."/>
            <person name="Yan J."/>
            <person name="Mihaltcheva S."/>
            <person name="Hayes R.D."/>
            <person name="Rokhsar D."/>
        </authorList>
    </citation>
    <scope>NUCLEOTIDE SEQUENCE [LARGE SCALE GENOMIC DNA]</scope>
    <source>
        <strain evidence="3">cv. Goldsmith</strain>
    </source>
</reference>
<organism evidence="2 3">
    <name type="scientific">Aquilegia coerulea</name>
    <name type="common">Rocky mountain columbine</name>
    <dbReference type="NCBI Taxonomy" id="218851"/>
    <lineage>
        <taxon>Eukaryota</taxon>
        <taxon>Viridiplantae</taxon>
        <taxon>Streptophyta</taxon>
        <taxon>Embryophyta</taxon>
        <taxon>Tracheophyta</taxon>
        <taxon>Spermatophyta</taxon>
        <taxon>Magnoliopsida</taxon>
        <taxon>Ranunculales</taxon>
        <taxon>Ranunculaceae</taxon>
        <taxon>Thalictroideae</taxon>
        <taxon>Aquilegia</taxon>
    </lineage>
</organism>
<dbReference type="InterPro" id="IPR001810">
    <property type="entry name" value="F-box_dom"/>
</dbReference>
<dbReference type="PANTHER" id="PTHR31672:SF13">
    <property type="entry name" value="F-BOX PROTEIN CPR30-LIKE"/>
    <property type="match status" value="1"/>
</dbReference>
<accession>A0A2G5C0K6</accession>
<proteinExistence type="predicted"/>
<protein>
    <recommendedName>
        <fullName evidence="1">F-box domain-containing protein</fullName>
    </recommendedName>
</protein>
<sequence length="298" mass="34426">MMNKRYKRTTSYLPGNVLFFGILCRLPVKSLLRFKCVSSLWYVIINCNPKFIQSHLICSTESSRSLTIVVQAVYKNGNGNFCRCMVFTLGTNSWKDITTASNLSKCIYHNEFKGNRSLGGNAKSYRAIYSNGALHWFYSPANIILSFNLQNEIFSLKRGPIPGTSVTSWPRYLIEWQGSLCVAFHDVPRFMVYIYQYKWRENKFDGIRRTILFPFKPDSGIGFLGGESSLLYWYNGAFLSWYKAKSGFGYNNPTETMEWFADLRNVDYKLMTECEFIPRVENLVSLKTFVQVKSVTCL</sequence>
<evidence type="ECO:0000259" key="1">
    <source>
        <dbReference type="Pfam" id="PF00646"/>
    </source>
</evidence>
<evidence type="ECO:0000313" key="2">
    <source>
        <dbReference type="EMBL" id="PIA24775.1"/>
    </source>
</evidence>
<dbReference type="AlphaFoldDB" id="A0A2G5C0K6"/>
<gene>
    <name evidence="2" type="ORF">AQUCO_31800001v1</name>
</gene>